<sequence length="59" mass="7121">MRSDDLKNEGKHPIRLEKRFFFAFIVIFLKKAWLLQKDYIPLPQVTIKSCAVLIYHIRM</sequence>
<dbReference type="EMBL" id="CP003191">
    <property type="protein sequence ID" value="AEW20702.1"/>
    <property type="molecule type" value="Genomic_DNA"/>
</dbReference>
<name>G8UM22_TANFA</name>
<dbReference type="AlphaFoldDB" id="G8UM22"/>
<dbReference type="PATRIC" id="fig|203275.8.peg.1429"/>
<protein>
    <submittedName>
        <fullName evidence="1">Uncharacterized protein</fullName>
    </submittedName>
</protein>
<dbReference type="Proteomes" id="UP000005436">
    <property type="component" value="Chromosome"/>
</dbReference>
<dbReference type="KEGG" id="tfo:BFO_1579"/>
<reference evidence="2" key="1">
    <citation type="submission" date="2011-12" db="EMBL/GenBank/DDBJ databases">
        <title>Complete sequence of Tannerella forsythia ATCC 43037.</title>
        <authorList>
            <person name="Dewhirst F."/>
            <person name="Tanner A."/>
            <person name="Izard J."/>
            <person name="Brinkac L."/>
            <person name="Durkin A.S."/>
            <person name="Hostetler J."/>
            <person name="Shetty J."/>
            <person name="Torralba M."/>
            <person name="Gill S."/>
            <person name="Nelson K."/>
        </authorList>
    </citation>
    <scope>NUCLEOTIDE SEQUENCE [LARGE SCALE GENOMIC DNA]</scope>
    <source>
        <strain evidence="2">ATCC 43037 / JCM 10827 / CCUG 33226 / KCTC 5666 / FDC 338</strain>
    </source>
</reference>
<proteinExistence type="predicted"/>
<organism evidence="1 2">
    <name type="scientific">Tannerella forsythia (strain ATCC 43037 / JCM 10827 / CCUG 21028 A / KCTC 5666 / FDC 338)</name>
    <name type="common">Bacteroides forsythus</name>
    <dbReference type="NCBI Taxonomy" id="203275"/>
    <lineage>
        <taxon>Bacteria</taxon>
        <taxon>Pseudomonadati</taxon>
        <taxon>Bacteroidota</taxon>
        <taxon>Bacteroidia</taxon>
        <taxon>Bacteroidales</taxon>
        <taxon>Tannerellaceae</taxon>
        <taxon>Tannerella</taxon>
    </lineage>
</organism>
<evidence type="ECO:0000313" key="1">
    <source>
        <dbReference type="EMBL" id="AEW20702.1"/>
    </source>
</evidence>
<keyword evidence="2" id="KW-1185">Reference proteome</keyword>
<accession>G8UM22</accession>
<dbReference type="HOGENOM" id="CLU_2959291_0_0_10"/>
<gene>
    <name evidence="1" type="ordered locus">BFO_1579</name>
</gene>
<evidence type="ECO:0000313" key="2">
    <source>
        <dbReference type="Proteomes" id="UP000005436"/>
    </source>
</evidence>